<dbReference type="InterPro" id="IPR013783">
    <property type="entry name" value="Ig-like_fold"/>
</dbReference>
<keyword evidence="3" id="KW-0732">Signal</keyword>
<gene>
    <name evidence="7" type="ORF">BC673_10919</name>
</gene>
<comment type="similarity">
    <text evidence="1">Belongs to the peptidase C10 family.</text>
</comment>
<evidence type="ECO:0000256" key="3">
    <source>
        <dbReference type="ARBA" id="ARBA00022729"/>
    </source>
</evidence>
<dbReference type="EMBL" id="QLTQ01000009">
    <property type="protein sequence ID" value="RAS45718.1"/>
    <property type="molecule type" value="Genomic_DNA"/>
</dbReference>
<dbReference type="InterPro" id="IPR025896">
    <property type="entry name" value="Spi_Prtas-inh"/>
</dbReference>
<evidence type="ECO:0000256" key="5">
    <source>
        <dbReference type="ARBA" id="ARBA00022807"/>
    </source>
</evidence>
<keyword evidence="7" id="KW-0646">Protease inhibitor</keyword>
<dbReference type="GO" id="GO:0030414">
    <property type="term" value="F:peptidase inhibitor activity"/>
    <property type="evidence" value="ECO:0007669"/>
    <property type="project" value="UniProtKB-KW"/>
</dbReference>
<feature type="domain" description="Spi protease inhibitor" evidence="6">
    <location>
        <begin position="59"/>
        <end position="154"/>
    </location>
</feature>
<keyword evidence="2" id="KW-0645">Protease</keyword>
<sequence>MSFLFPKEFITNKRYLQLIKNKVGKGLLVLNNLSLYIYFMKKILLVFVLFSLGNIVRGNPIGVEKARQIALEYIKNNGAYAPSKYAQVEKVIKKVPLSTNAYYIFNVGQNNGFVIVSADDNMQTVLGHSKNGTFNEKNIPDGMKWWLECCQRYIKFVANNKQQAVLATNEKLKDLPELVETKWNQTNPYNLECPKFDEGYAATGCVATAAAQILKYYEWPQNETPVIPGYESKIQNYSQILENLQPRKFNWSAMKNSYKYQENANEVAWLMRYVGQAMKMQYSPKESGANVLVKAFKDYFDYATTTQEIERSSYTEAEWQQRIYDEIKEKRPVLYTGGKFDVNSGIIGYHAFVCHGYKNGKFIINWGWGGMSDGEYDLSVLNPSMQGTGSFAGGSGYTIKQAVIVGLKPNKTGQQAETTNTIFVQDIKDVQDKYQRTDKTTDFVINKLTLKVLANNYTQQNITFGWQLRNAENKPVEGVAILGKTNVMDIEPNNNTYECVNKSLVFGKNISNGTYYLVPMFATNADGSNNWKACANSSMYIKLNISDKEMLTTVFANRSDIECKMLKHEGQAEENIETKLTATIANNGISNAVTVYIYDKTSARNANAVGVMIDANREKTVELPYTPRTAGKHLIELYADNARKIKIGEIEINVKGSIETSLTQSGFKVKNAQGNVVMDKFECEVTIENWGNNTYQNKIVAILSDRNSANVETLEQNVEIKDDEKKTLTFAFTKMQDGNEYCVKLYYINKNLQTRLSLATPKYYVFRLSNGIEVIENGNSDNSIVTIYRINGSIATRVQQNMLEQTLKTMPRGVYIVNGNKYLNN</sequence>
<dbReference type="InterPro" id="IPR038765">
    <property type="entry name" value="Papain-like_cys_pep_sf"/>
</dbReference>
<evidence type="ECO:0000256" key="2">
    <source>
        <dbReference type="ARBA" id="ARBA00022670"/>
    </source>
</evidence>
<dbReference type="SUPFAM" id="SSF54001">
    <property type="entry name" value="Cysteine proteinases"/>
    <property type="match status" value="1"/>
</dbReference>
<evidence type="ECO:0000256" key="4">
    <source>
        <dbReference type="ARBA" id="ARBA00022801"/>
    </source>
</evidence>
<evidence type="ECO:0000259" key="6">
    <source>
        <dbReference type="Pfam" id="PF13734"/>
    </source>
</evidence>
<name>A0ABX9DRP9_9BACT</name>
<dbReference type="PRINTS" id="PR00797">
    <property type="entry name" value="STREPTOPAIN"/>
</dbReference>
<comment type="caution">
    <text evidence="7">The sequence shown here is derived from an EMBL/GenBank/DDBJ whole genome shotgun (WGS) entry which is preliminary data.</text>
</comment>
<proteinExistence type="inferred from homology"/>
<reference evidence="7 8" key="1">
    <citation type="submission" date="2018-06" db="EMBL/GenBank/DDBJ databases">
        <title>Genomic Encyclopedia of Archaeal and Bacterial Type Strains, Phase II (KMG-II): from individual species to whole genera.</title>
        <authorList>
            <person name="Goeker M."/>
        </authorList>
    </citation>
    <scope>NUCLEOTIDE SEQUENCE [LARGE SCALE GENOMIC DNA]</scope>
    <source>
        <strain evidence="7 8">DSM 18710</strain>
    </source>
</reference>
<protein>
    <submittedName>
        <fullName evidence="7">Spi protease inhibitor</fullName>
    </submittedName>
</protein>
<dbReference type="InterPro" id="IPR044934">
    <property type="entry name" value="Streptopain_sf"/>
</dbReference>
<keyword evidence="5" id="KW-0788">Thiol protease</keyword>
<organism evidence="7 8">
    <name type="scientific">Prevotella pallens</name>
    <dbReference type="NCBI Taxonomy" id="60133"/>
    <lineage>
        <taxon>Bacteria</taxon>
        <taxon>Pseudomonadati</taxon>
        <taxon>Bacteroidota</taxon>
        <taxon>Bacteroidia</taxon>
        <taxon>Bacteroidales</taxon>
        <taxon>Prevotellaceae</taxon>
        <taxon>Prevotella</taxon>
    </lineage>
</organism>
<keyword evidence="8" id="KW-1185">Reference proteome</keyword>
<keyword evidence="4" id="KW-0378">Hydrolase</keyword>
<evidence type="ECO:0000313" key="8">
    <source>
        <dbReference type="Proteomes" id="UP000249852"/>
    </source>
</evidence>
<evidence type="ECO:0000313" key="7">
    <source>
        <dbReference type="EMBL" id="RAS45718.1"/>
    </source>
</evidence>
<dbReference type="Gene3D" id="3.90.70.50">
    <property type="entry name" value="Peptidase C10, streptopain"/>
    <property type="match status" value="1"/>
</dbReference>
<dbReference type="Proteomes" id="UP000249852">
    <property type="component" value="Unassembled WGS sequence"/>
</dbReference>
<dbReference type="InterPro" id="IPR000200">
    <property type="entry name" value="Peptidase_C10"/>
</dbReference>
<dbReference type="Pfam" id="PF13734">
    <property type="entry name" value="Inhibitor_I69"/>
    <property type="match status" value="1"/>
</dbReference>
<dbReference type="Pfam" id="PF01640">
    <property type="entry name" value="Peptidase_C10"/>
    <property type="match status" value="1"/>
</dbReference>
<evidence type="ECO:0000256" key="1">
    <source>
        <dbReference type="ARBA" id="ARBA00009693"/>
    </source>
</evidence>
<accession>A0ABX9DRP9</accession>
<dbReference type="Gene3D" id="2.60.40.10">
    <property type="entry name" value="Immunoglobulins"/>
    <property type="match status" value="1"/>
</dbReference>